<dbReference type="Proteomes" id="UP001195769">
    <property type="component" value="Unassembled WGS sequence"/>
</dbReference>
<feature type="signal peptide" evidence="1">
    <location>
        <begin position="1"/>
        <end position="22"/>
    </location>
</feature>
<dbReference type="AlphaFoldDB" id="A0AAD4HRT8"/>
<evidence type="ECO:0000256" key="1">
    <source>
        <dbReference type="SAM" id="SignalP"/>
    </source>
</evidence>
<protein>
    <recommendedName>
        <fullName evidence="4">Secreted protein</fullName>
    </recommendedName>
</protein>
<evidence type="ECO:0000313" key="2">
    <source>
        <dbReference type="EMBL" id="KAG1906432.1"/>
    </source>
</evidence>
<proteinExistence type="predicted"/>
<dbReference type="RefSeq" id="XP_041232007.1">
    <property type="nucleotide sequence ID" value="XM_041360240.1"/>
</dbReference>
<evidence type="ECO:0000313" key="3">
    <source>
        <dbReference type="Proteomes" id="UP001195769"/>
    </source>
</evidence>
<gene>
    <name evidence="2" type="ORF">F5891DRAFT_1002316</name>
</gene>
<keyword evidence="1" id="KW-0732">Signal</keyword>
<keyword evidence="3" id="KW-1185">Reference proteome</keyword>
<reference evidence="2" key="1">
    <citation type="journal article" date="2020" name="New Phytol.">
        <title>Comparative genomics reveals dynamic genome evolution in host specialist ectomycorrhizal fungi.</title>
        <authorList>
            <person name="Lofgren L.A."/>
            <person name="Nguyen N.H."/>
            <person name="Vilgalys R."/>
            <person name="Ruytinx J."/>
            <person name="Liao H.L."/>
            <person name="Branco S."/>
            <person name="Kuo A."/>
            <person name="LaButti K."/>
            <person name="Lipzen A."/>
            <person name="Andreopoulos W."/>
            <person name="Pangilinan J."/>
            <person name="Riley R."/>
            <person name="Hundley H."/>
            <person name="Na H."/>
            <person name="Barry K."/>
            <person name="Grigoriev I.V."/>
            <person name="Stajich J.E."/>
            <person name="Kennedy P.G."/>
        </authorList>
    </citation>
    <scope>NUCLEOTIDE SEQUENCE</scope>
    <source>
        <strain evidence="2">FC203</strain>
    </source>
</reference>
<dbReference type="EMBL" id="JABBWK010000004">
    <property type="protein sequence ID" value="KAG1906432.1"/>
    <property type="molecule type" value="Genomic_DNA"/>
</dbReference>
<name>A0AAD4HRT8_9AGAM</name>
<sequence>MFRTSQRLLLHIGLILCHCALCLKCSIPPSTHRSYLVSACGTAQNMCRTRVPEVPVLLHELEARRISPALFIRSLTCVIDSVVL</sequence>
<evidence type="ECO:0008006" key="4">
    <source>
        <dbReference type="Google" id="ProtNLM"/>
    </source>
</evidence>
<organism evidence="2 3">
    <name type="scientific">Suillus fuscotomentosus</name>
    <dbReference type="NCBI Taxonomy" id="1912939"/>
    <lineage>
        <taxon>Eukaryota</taxon>
        <taxon>Fungi</taxon>
        <taxon>Dikarya</taxon>
        <taxon>Basidiomycota</taxon>
        <taxon>Agaricomycotina</taxon>
        <taxon>Agaricomycetes</taxon>
        <taxon>Agaricomycetidae</taxon>
        <taxon>Boletales</taxon>
        <taxon>Suillineae</taxon>
        <taxon>Suillaceae</taxon>
        <taxon>Suillus</taxon>
    </lineage>
</organism>
<feature type="chain" id="PRO_5042221401" description="Secreted protein" evidence="1">
    <location>
        <begin position="23"/>
        <end position="84"/>
    </location>
</feature>
<dbReference type="GeneID" id="64654538"/>
<comment type="caution">
    <text evidence="2">The sequence shown here is derived from an EMBL/GenBank/DDBJ whole genome shotgun (WGS) entry which is preliminary data.</text>
</comment>
<accession>A0AAD4HRT8</accession>